<dbReference type="Pfam" id="PF02536">
    <property type="entry name" value="mTERF"/>
    <property type="match status" value="2"/>
</dbReference>
<dbReference type="Proteomes" id="UP001153069">
    <property type="component" value="Unassembled WGS sequence"/>
</dbReference>
<keyword evidence="2" id="KW-0809">Transit peptide</keyword>
<dbReference type="Gene3D" id="1.25.70.10">
    <property type="entry name" value="Transcription termination factor 3, mitochondrial"/>
    <property type="match status" value="1"/>
</dbReference>
<dbReference type="EMBL" id="CAICTM010000279">
    <property type="protein sequence ID" value="CAB9506814.1"/>
    <property type="molecule type" value="Genomic_DNA"/>
</dbReference>
<evidence type="ECO:0000313" key="4">
    <source>
        <dbReference type="Proteomes" id="UP001153069"/>
    </source>
</evidence>
<evidence type="ECO:0000256" key="2">
    <source>
        <dbReference type="ARBA" id="ARBA00022946"/>
    </source>
</evidence>
<reference evidence="3" key="1">
    <citation type="submission" date="2020-06" db="EMBL/GenBank/DDBJ databases">
        <authorList>
            <consortium name="Plant Systems Biology data submission"/>
        </authorList>
    </citation>
    <scope>NUCLEOTIDE SEQUENCE</scope>
    <source>
        <strain evidence="3">D6</strain>
    </source>
</reference>
<gene>
    <name evidence="3" type="ORF">SEMRO_280_G106980.1</name>
</gene>
<evidence type="ECO:0000313" key="3">
    <source>
        <dbReference type="EMBL" id="CAB9506814.1"/>
    </source>
</evidence>
<dbReference type="InterPro" id="IPR038538">
    <property type="entry name" value="MTERF_sf"/>
</dbReference>
<sequence>MVDRLEFLQDQLELNSTKAKHEFVGKAPTILTFTKDLLEEKIMRYQLSSLGLTKREVAKVIRKQPTLLGSSIENNLEPSLKWLIDRFGQSAAEKMVTALPAILAYSVRNKLESQMQYFQERFPLDDDELVSLVSERPQLFTVAQSTMEEKIQFFIEFVGGGEADAMEQILQCLVALTYSLKKRLRSRWEEVLELELPQHGFTVPMSSLASYPPARWEKYLDRRRKLIVERKAEHQSF</sequence>
<dbReference type="PANTHER" id="PTHR13068">
    <property type="entry name" value="CGI-12 PROTEIN-RELATED"/>
    <property type="match status" value="1"/>
</dbReference>
<dbReference type="InterPro" id="IPR003690">
    <property type="entry name" value="MTERF"/>
</dbReference>
<evidence type="ECO:0000256" key="1">
    <source>
        <dbReference type="ARBA" id="ARBA00007692"/>
    </source>
</evidence>
<comment type="similarity">
    <text evidence="1">Belongs to the mTERF family.</text>
</comment>
<proteinExistence type="inferred from homology"/>
<comment type="caution">
    <text evidence="3">The sequence shown here is derived from an EMBL/GenBank/DDBJ whole genome shotgun (WGS) entry which is preliminary data.</text>
</comment>
<protein>
    <submittedName>
        <fullName evidence="3">mTERF</fullName>
    </submittedName>
</protein>
<dbReference type="SMART" id="SM00733">
    <property type="entry name" value="Mterf"/>
    <property type="match status" value="5"/>
</dbReference>
<keyword evidence="4" id="KW-1185">Reference proteome</keyword>
<dbReference type="GO" id="GO:0003676">
    <property type="term" value="F:nucleic acid binding"/>
    <property type="evidence" value="ECO:0007669"/>
    <property type="project" value="InterPro"/>
</dbReference>
<dbReference type="OrthoDB" id="187447at2759"/>
<name>A0A9N8DQI5_9STRA</name>
<dbReference type="AlphaFoldDB" id="A0A9N8DQI5"/>
<accession>A0A9N8DQI5</accession>
<dbReference type="PANTHER" id="PTHR13068:SF112">
    <property type="entry name" value="TRANSCRIPTION TERMINATION FACTOR 3, MITOCHONDRIAL"/>
    <property type="match status" value="1"/>
</dbReference>
<organism evidence="3 4">
    <name type="scientific">Seminavis robusta</name>
    <dbReference type="NCBI Taxonomy" id="568900"/>
    <lineage>
        <taxon>Eukaryota</taxon>
        <taxon>Sar</taxon>
        <taxon>Stramenopiles</taxon>
        <taxon>Ochrophyta</taxon>
        <taxon>Bacillariophyta</taxon>
        <taxon>Bacillariophyceae</taxon>
        <taxon>Bacillariophycidae</taxon>
        <taxon>Naviculales</taxon>
        <taxon>Naviculaceae</taxon>
        <taxon>Seminavis</taxon>
    </lineage>
</organism>